<evidence type="ECO:0000259" key="5">
    <source>
        <dbReference type="Pfam" id="PF00205"/>
    </source>
</evidence>
<dbReference type="CDD" id="cd02004">
    <property type="entry name" value="TPP_BZL_OCoD_HPCL"/>
    <property type="match status" value="1"/>
</dbReference>
<evidence type="ECO:0000259" key="7">
    <source>
        <dbReference type="Pfam" id="PF02776"/>
    </source>
</evidence>
<accession>A0A9X9WDB1</accession>
<reference evidence="8" key="1">
    <citation type="submission" date="2020-01" db="EMBL/GenBank/DDBJ databases">
        <authorList>
            <person name="Rat A."/>
        </authorList>
    </citation>
    <scope>NUCLEOTIDE SEQUENCE</scope>
    <source>
        <strain evidence="8">LMG 31161</strain>
    </source>
</reference>
<evidence type="ECO:0000259" key="6">
    <source>
        <dbReference type="Pfam" id="PF02775"/>
    </source>
</evidence>
<comment type="caution">
    <text evidence="8">The sequence shown here is derived from an EMBL/GenBank/DDBJ whole genome shotgun (WGS) entry which is preliminary data.</text>
</comment>
<dbReference type="SUPFAM" id="SSF52518">
    <property type="entry name" value="Thiamin diphosphate-binding fold (THDP-binding)"/>
    <property type="match status" value="2"/>
</dbReference>
<dbReference type="InterPro" id="IPR045229">
    <property type="entry name" value="TPP_enz"/>
</dbReference>
<reference evidence="9 10" key="2">
    <citation type="submission" date="2020-02" db="EMBL/GenBank/DDBJ databases">
        <authorList>
            <person name="Sun Q."/>
            <person name="Inoue M."/>
        </authorList>
    </citation>
    <scope>NUCLEOTIDE SEQUENCE [LARGE SCALE GENOMIC DNA]</scope>
    <source>
        <strain evidence="9 10">KCTC 22478</strain>
    </source>
</reference>
<comment type="similarity">
    <text evidence="2 4">Belongs to the TPP enzyme family.</text>
</comment>
<dbReference type="GO" id="GO:0050660">
    <property type="term" value="F:flavin adenine dinucleotide binding"/>
    <property type="evidence" value="ECO:0007669"/>
    <property type="project" value="TreeGrafter"/>
</dbReference>
<evidence type="ECO:0000256" key="3">
    <source>
        <dbReference type="ARBA" id="ARBA00023052"/>
    </source>
</evidence>
<dbReference type="InterPro" id="IPR012001">
    <property type="entry name" value="Thiamin_PyroP_enz_TPP-bd_dom"/>
</dbReference>
<dbReference type="Gene3D" id="3.40.50.1220">
    <property type="entry name" value="TPP-binding domain"/>
    <property type="match status" value="1"/>
</dbReference>
<organism evidence="8 11">
    <name type="scientific">Neoroseomonas oryzicola</name>
    <dbReference type="NCBI Taxonomy" id="535904"/>
    <lineage>
        <taxon>Bacteria</taxon>
        <taxon>Pseudomonadati</taxon>
        <taxon>Pseudomonadota</taxon>
        <taxon>Alphaproteobacteria</taxon>
        <taxon>Acetobacterales</taxon>
        <taxon>Acetobacteraceae</taxon>
        <taxon>Neoroseomonas</taxon>
    </lineage>
</organism>
<dbReference type="Pfam" id="PF00205">
    <property type="entry name" value="TPP_enzyme_M"/>
    <property type="match status" value="1"/>
</dbReference>
<dbReference type="GO" id="GO:0009099">
    <property type="term" value="P:L-valine biosynthetic process"/>
    <property type="evidence" value="ECO:0007669"/>
    <property type="project" value="TreeGrafter"/>
</dbReference>
<dbReference type="GO" id="GO:0030976">
    <property type="term" value="F:thiamine pyrophosphate binding"/>
    <property type="evidence" value="ECO:0007669"/>
    <property type="project" value="InterPro"/>
</dbReference>
<dbReference type="InterPro" id="IPR029061">
    <property type="entry name" value="THDP-binding"/>
</dbReference>
<dbReference type="Proteomes" id="UP000746741">
    <property type="component" value="Unassembled WGS sequence"/>
</dbReference>
<dbReference type="GO" id="GO:0005948">
    <property type="term" value="C:acetolactate synthase complex"/>
    <property type="evidence" value="ECO:0007669"/>
    <property type="project" value="TreeGrafter"/>
</dbReference>
<dbReference type="PANTHER" id="PTHR18968">
    <property type="entry name" value="THIAMINE PYROPHOSPHATE ENZYMES"/>
    <property type="match status" value="1"/>
</dbReference>
<evidence type="ECO:0000256" key="4">
    <source>
        <dbReference type="RuleBase" id="RU362132"/>
    </source>
</evidence>
<dbReference type="EMBL" id="JAAEDK010000006">
    <property type="protein sequence ID" value="MBR0658321.1"/>
    <property type="molecule type" value="Genomic_DNA"/>
</dbReference>
<sequence length="542" mass="58654">MKLGAAIAEIMKREGIEILTGYPVNHLIEHAAAIDIRPIMVRQERIGLHMADAISRVTSGRTIGAFCMQHGPGSENAYGGVAQCYGESIPVLVLPMGYARRLAHVDPNFNSSIQMRGITKSAEPITSAAEVPNILRRAFTRLRNGRGGPVLVEIPTDMWNEEVPEPLNYTPVIATRYGPDPADVARAAEALAAAKRPVIYAGTGVHWARAWPQLRRLAELLAAPVTTSLGGKSSFPEDHPLALGSGGLAIPKPVRHFLDNADLILGIGCSFTETNFGVKMPAGKKIIHATLDPDHLNKDVACDIGLVGDAALTLDALIVELEGRVKEARDAGPVAKEIQEHRAEWLAAWAAKTDSDAEPLNPYRVLRDLWRTVDVDNTIITHDAGSPRDQLSPFWVARTPLSYLGWGKTTQLGYGLGLTMGAKLAAPDKLCINVWGDAAIGFTGMDFETAVRERIPILSILLNNFSMAIELKVMPVSTEKYRSTDISGDYAAMARAFGGYGERVTKVADIVPAIRRGIEQTRNGTPALLEFITSKETAVSRL</sequence>
<dbReference type="AlphaFoldDB" id="A0A9X9WDB1"/>
<dbReference type="Proteomes" id="UP001138708">
    <property type="component" value="Unassembled WGS sequence"/>
</dbReference>
<dbReference type="Pfam" id="PF02776">
    <property type="entry name" value="TPP_enzyme_N"/>
    <property type="match status" value="1"/>
</dbReference>
<evidence type="ECO:0000256" key="2">
    <source>
        <dbReference type="ARBA" id="ARBA00007812"/>
    </source>
</evidence>
<dbReference type="NCBIfam" id="NF004807">
    <property type="entry name" value="PRK06154.1"/>
    <property type="match status" value="1"/>
</dbReference>
<feature type="domain" description="Thiamine pyrophosphate enzyme N-terminal TPP-binding" evidence="7">
    <location>
        <begin position="1"/>
        <end position="104"/>
    </location>
</feature>
<dbReference type="Pfam" id="PF02775">
    <property type="entry name" value="TPP_enzyme_C"/>
    <property type="match status" value="1"/>
</dbReference>
<dbReference type="Gene3D" id="3.40.50.970">
    <property type="match status" value="2"/>
</dbReference>
<proteinExistence type="inferred from homology"/>
<dbReference type="InterPro" id="IPR012000">
    <property type="entry name" value="Thiamin_PyroP_enz_cen_dom"/>
</dbReference>
<dbReference type="InterPro" id="IPR011766">
    <property type="entry name" value="TPP_enzyme_TPP-bd"/>
</dbReference>
<reference evidence="8" key="3">
    <citation type="journal article" date="2021" name="Syst. Appl. Microbiol.">
        <title>Roseomonas hellenica sp. nov., isolated from roots of wild-growing Alkanna tinctoria.</title>
        <authorList>
            <person name="Rat A."/>
            <person name="Naranjo H.D."/>
            <person name="Lebbe L."/>
            <person name="Cnockaert M."/>
            <person name="Krigas N."/>
            <person name="Grigoriadou K."/>
            <person name="Maloupa E."/>
            <person name="Willems A."/>
        </authorList>
    </citation>
    <scope>NUCLEOTIDE SEQUENCE</scope>
    <source>
        <strain evidence="8">LMG 31161</strain>
    </source>
</reference>
<dbReference type="GO" id="GO:0003984">
    <property type="term" value="F:acetolactate synthase activity"/>
    <property type="evidence" value="ECO:0007669"/>
    <property type="project" value="TreeGrafter"/>
</dbReference>
<comment type="cofactor">
    <cofactor evidence="1">
        <name>thiamine diphosphate</name>
        <dbReference type="ChEBI" id="CHEBI:58937"/>
    </cofactor>
</comment>
<evidence type="ECO:0000313" key="10">
    <source>
        <dbReference type="Proteomes" id="UP000746741"/>
    </source>
</evidence>
<evidence type="ECO:0000256" key="1">
    <source>
        <dbReference type="ARBA" id="ARBA00001964"/>
    </source>
</evidence>
<evidence type="ECO:0000313" key="11">
    <source>
        <dbReference type="Proteomes" id="UP001138708"/>
    </source>
</evidence>
<evidence type="ECO:0000313" key="9">
    <source>
        <dbReference type="EMBL" id="NKE18486.1"/>
    </source>
</evidence>
<protein>
    <submittedName>
        <fullName evidence="8">Thiamine pyrophosphate-requiring protein</fullName>
    </submittedName>
</protein>
<dbReference type="GO" id="GO:0000287">
    <property type="term" value="F:magnesium ion binding"/>
    <property type="evidence" value="ECO:0007669"/>
    <property type="project" value="InterPro"/>
</dbReference>
<feature type="domain" description="Thiamine pyrophosphate enzyme TPP-binding" evidence="6">
    <location>
        <begin position="385"/>
        <end position="530"/>
    </location>
</feature>
<dbReference type="InterPro" id="IPR029035">
    <property type="entry name" value="DHS-like_NAD/FAD-binding_dom"/>
</dbReference>
<dbReference type="PROSITE" id="PS00187">
    <property type="entry name" value="TPP_ENZYMES"/>
    <property type="match status" value="1"/>
</dbReference>
<dbReference type="RefSeq" id="WP_168042378.1">
    <property type="nucleotide sequence ID" value="NZ_JAAEDK010000006.1"/>
</dbReference>
<dbReference type="EMBL" id="JAAVUP010000004">
    <property type="protein sequence ID" value="NKE18486.1"/>
    <property type="molecule type" value="Genomic_DNA"/>
</dbReference>
<keyword evidence="3 4" id="KW-0786">Thiamine pyrophosphate</keyword>
<evidence type="ECO:0000313" key="8">
    <source>
        <dbReference type="EMBL" id="MBR0658321.1"/>
    </source>
</evidence>
<dbReference type="GO" id="GO:0009097">
    <property type="term" value="P:isoleucine biosynthetic process"/>
    <property type="evidence" value="ECO:0007669"/>
    <property type="project" value="TreeGrafter"/>
</dbReference>
<dbReference type="SUPFAM" id="SSF52467">
    <property type="entry name" value="DHS-like NAD/FAD-binding domain"/>
    <property type="match status" value="1"/>
</dbReference>
<dbReference type="CDD" id="cd07035">
    <property type="entry name" value="TPP_PYR_POX_like"/>
    <property type="match status" value="1"/>
</dbReference>
<gene>
    <name evidence="9" type="ORF">GWK15_16145</name>
    <name evidence="8" type="ORF">GXW75_03590</name>
</gene>
<dbReference type="InterPro" id="IPR000399">
    <property type="entry name" value="TPP-bd_CS"/>
</dbReference>
<name>A0A9X9WDB1_9PROT</name>
<feature type="domain" description="Thiamine pyrophosphate enzyme central" evidence="5">
    <location>
        <begin position="184"/>
        <end position="317"/>
    </location>
</feature>
<dbReference type="PANTHER" id="PTHR18968:SF13">
    <property type="entry name" value="ACETOLACTATE SYNTHASE CATALYTIC SUBUNIT, MITOCHONDRIAL"/>
    <property type="match status" value="1"/>
</dbReference>
<keyword evidence="10" id="KW-1185">Reference proteome</keyword>